<protein>
    <recommendedName>
        <fullName evidence="2">adenosylhomocysteine nucleosidase</fullName>
        <ecNumber evidence="2">3.2.2.9</ecNumber>
    </recommendedName>
</protein>
<sequence>MEHGDRVIAVDAIVVTAMAEESAAFQDRADVVGQAIQVGHALHQLLVLDGRTVLLVQCGIGLVNATAAVAVALTSATPRAVFSAGSAGGLGADVRVGDVVVGSTYVYSGADARAFGYVLGQVPGMPAVYHGDEALLDAAVHANLPQEVAEPALRVLSGTMLAGDAFVDSGMVDGLRASFPTALSTDMESTALAQTCHLYDVPFLSVRGISDLCGPAADADFLQHVDDAAERSASVVIGALHRVVALP</sequence>
<organism evidence="7">
    <name type="scientific">mine drainage metagenome</name>
    <dbReference type="NCBI Taxonomy" id="410659"/>
    <lineage>
        <taxon>unclassified sequences</taxon>
        <taxon>metagenomes</taxon>
        <taxon>ecological metagenomes</taxon>
    </lineage>
</organism>
<evidence type="ECO:0000256" key="5">
    <source>
        <dbReference type="ARBA" id="ARBA00023167"/>
    </source>
</evidence>
<dbReference type="InterPro" id="IPR000845">
    <property type="entry name" value="Nucleoside_phosphorylase_d"/>
</dbReference>
<evidence type="ECO:0000256" key="2">
    <source>
        <dbReference type="ARBA" id="ARBA00011974"/>
    </source>
</evidence>
<evidence type="ECO:0000256" key="4">
    <source>
        <dbReference type="ARBA" id="ARBA00022801"/>
    </source>
</evidence>
<evidence type="ECO:0000256" key="3">
    <source>
        <dbReference type="ARBA" id="ARBA00022605"/>
    </source>
</evidence>
<keyword evidence="4 7" id="KW-0378">Hydrolase</keyword>
<evidence type="ECO:0000313" key="7">
    <source>
        <dbReference type="EMBL" id="OIQ78679.1"/>
    </source>
</evidence>
<dbReference type="GO" id="GO:0008930">
    <property type="term" value="F:methylthioadenosine nucleosidase activity"/>
    <property type="evidence" value="ECO:0007669"/>
    <property type="project" value="InterPro"/>
</dbReference>
<dbReference type="SUPFAM" id="SSF53167">
    <property type="entry name" value="Purine and uridine phosphorylases"/>
    <property type="match status" value="1"/>
</dbReference>
<dbReference type="NCBIfam" id="TIGR01704">
    <property type="entry name" value="MTA_SAH-Nsdase"/>
    <property type="match status" value="1"/>
</dbReference>
<dbReference type="CDD" id="cd09008">
    <property type="entry name" value="MTAN"/>
    <property type="match status" value="1"/>
</dbReference>
<dbReference type="InterPro" id="IPR010049">
    <property type="entry name" value="MTA_SAH_Nsdase"/>
</dbReference>
<reference evidence="7" key="1">
    <citation type="submission" date="2016-10" db="EMBL/GenBank/DDBJ databases">
        <title>Sequence of Gallionella enrichment culture.</title>
        <authorList>
            <person name="Poehlein A."/>
            <person name="Muehling M."/>
            <person name="Daniel R."/>
        </authorList>
    </citation>
    <scope>NUCLEOTIDE SEQUENCE</scope>
</reference>
<accession>A0A1J5QFC2</accession>
<dbReference type="PANTHER" id="PTHR46832:SF1">
    <property type="entry name" value="5'-METHYLTHIOADENOSINE_S-ADENOSYLHOMOCYSTEINE NUCLEOSIDASE"/>
    <property type="match status" value="1"/>
</dbReference>
<name>A0A1J5QFC2_9ZZZZ</name>
<comment type="caution">
    <text evidence="7">The sequence shown here is derived from an EMBL/GenBank/DDBJ whole genome shotgun (WGS) entry which is preliminary data.</text>
</comment>
<feature type="domain" description="Nucleoside phosphorylase" evidence="6">
    <location>
        <begin position="13"/>
        <end position="239"/>
    </location>
</feature>
<dbReference type="GO" id="GO:0008782">
    <property type="term" value="F:adenosylhomocysteine nucleosidase activity"/>
    <property type="evidence" value="ECO:0007669"/>
    <property type="project" value="UniProtKB-EC"/>
</dbReference>
<dbReference type="InterPro" id="IPR035994">
    <property type="entry name" value="Nucleoside_phosphorylase_sf"/>
</dbReference>
<dbReference type="EMBL" id="MLJW01001356">
    <property type="protein sequence ID" value="OIQ78679.1"/>
    <property type="molecule type" value="Genomic_DNA"/>
</dbReference>
<dbReference type="EC" id="3.2.2.9" evidence="2"/>
<evidence type="ECO:0000259" key="6">
    <source>
        <dbReference type="Pfam" id="PF01048"/>
    </source>
</evidence>
<comment type="pathway">
    <text evidence="1">Amino-acid biosynthesis; L-methionine biosynthesis via salvage pathway; S-methyl-5-thio-alpha-D-ribose 1-phosphate from S-methyl-5'-thioadenosine (hydrolase route): step 1/2.</text>
</comment>
<dbReference type="GO" id="GO:0019509">
    <property type="term" value="P:L-methionine salvage from methylthioadenosine"/>
    <property type="evidence" value="ECO:0007669"/>
    <property type="project" value="UniProtKB-UniPathway"/>
</dbReference>
<dbReference type="AlphaFoldDB" id="A0A1J5QFC2"/>
<keyword evidence="3" id="KW-0028">Amino-acid biosynthesis</keyword>
<dbReference type="PANTHER" id="PTHR46832">
    <property type="entry name" value="5'-METHYLTHIOADENOSINE/S-ADENOSYLHOMOCYSTEINE NUCLEOSIDASE"/>
    <property type="match status" value="1"/>
</dbReference>
<dbReference type="Pfam" id="PF01048">
    <property type="entry name" value="PNP_UDP_1"/>
    <property type="match status" value="1"/>
</dbReference>
<keyword evidence="5" id="KW-0486">Methionine biosynthesis</keyword>
<dbReference type="GO" id="GO:0005829">
    <property type="term" value="C:cytosol"/>
    <property type="evidence" value="ECO:0007669"/>
    <property type="project" value="TreeGrafter"/>
</dbReference>
<keyword evidence="7" id="KW-0326">Glycosidase</keyword>
<proteinExistence type="predicted"/>
<dbReference type="GO" id="GO:0009164">
    <property type="term" value="P:nucleoside catabolic process"/>
    <property type="evidence" value="ECO:0007669"/>
    <property type="project" value="InterPro"/>
</dbReference>
<dbReference type="Gene3D" id="3.40.50.1580">
    <property type="entry name" value="Nucleoside phosphorylase domain"/>
    <property type="match status" value="1"/>
</dbReference>
<gene>
    <name evidence="7" type="primary">mtnN_5</name>
    <name evidence="7" type="ORF">GALL_396130</name>
</gene>
<dbReference type="UniPathway" id="UPA00904">
    <property type="reaction ID" value="UER00871"/>
</dbReference>
<evidence type="ECO:0000256" key="1">
    <source>
        <dbReference type="ARBA" id="ARBA00004945"/>
    </source>
</evidence>
<dbReference type="GO" id="GO:0019284">
    <property type="term" value="P:L-methionine salvage from S-adenosylmethionine"/>
    <property type="evidence" value="ECO:0007669"/>
    <property type="project" value="TreeGrafter"/>
</dbReference>